<dbReference type="FunFam" id="3.30.200.20:FF:000162">
    <property type="entry name" value="Adenine nucleotide alpha hydrolase-like domain kinase"/>
    <property type="match status" value="1"/>
</dbReference>
<dbReference type="GeneID" id="112294472"/>
<feature type="region of interest" description="Disordered" evidence="3">
    <location>
        <begin position="386"/>
        <end position="427"/>
    </location>
</feature>
<dbReference type="OrthoDB" id="1922898at2759"/>
<evidence type="ECO:0000259" key="4">
    <source>
        <dbReference type="PROSITE" id="PS50011"/>
    </source>
</evidence>
<dbReference type="GO" id="GO:0007165">
    <property type="term" value="P:signal transduction"/>
    <property type="evidence" value="ECO:0000318"/>
    <property type="project" value="GO_Central"/>
</dbReference>
<dbReference type="GO" id="GO:0005524">
    <property type="term" value="F:ATP binding"/>
    <property type="evidence" value="ECO:0007669"/>
    <property type="project" value="UniProtKB-KW"/>
</dbReference>
<dbReference type="Gramene" id="Pp3c17_19290V3.4">
    <property type="protein sequence ID" value="Pp3c17_19290V3.4"/>
    <property type="gene ID" value="Pp3c17_19290"/>
</dbReference>
<dbReference type="PANTHER" id="PTHR47989:SF37">
    <property type="entry name" value="INACTIVE PROTEIN KINASE SELMODRAFT_444075"/>
    <property type="match status" value="1"/>
</dbReference>
<evidence type="ECO:0000256" key="1">
    <source>
        <dbReference type="ARBA" id="ARBA00022741"/>
    </source>
</evidence>
<dbReference type="PROSITE" id="PS00109">
    <property type="entry name" value="PROTEIN_KINASE_TYR"/>
    <property type="match status" value="1"/>
</dbReference>
<reference evidence="5 6" key="2">
    <citation type="journal article" date="2018" name="Plant J.">
        <title>The Physcomitrella patens chromosome-scale assembly reveals moss genome structure and evolution.</title>
        <authorList>
            <person name="Lang D."/>
            <person name="Ullrich K.K."/>
            <person name="Murat F."/>
            <person name="Fuchs J."/>
            <person name="Jenkins J."/>
            <person name="Haas F.B."/>
            <person name="Piednoel M."/>
            <person name="Gundlach H."/>
            <person name="Van Bel M."/>
            <person name="Meyberg R."/>
            <person name="Vives C."/>
            <person name="Morata J."/>
            <person name="Symeonidi A."/>
            <person name="Hiss M."/>
            <person name="Muchero W."/>
            <person name="Kamisugi Y."/>
            <person name="Saleh O."/>
            <person name="Blanc G."/>
            <person name="Decker E.L."/>
            <person name="van Gessel N."/>
            <person name="Grimwood J."/>
            <person name="Hayes R.D."/>
            <person name="Graham S.W."/>
            <person name="Gunter L.E."/>
            <person name="McDaniel S.F."/>
            <person name="Hoernstein S.N.W."/>
            <person name="Larsson A."/>
            <person name="Li F.W."/>
            <person name="Perroud P.F."/>
            <person name="Phillips J."/>
            <person name="Ranjan P."/>
            <person name="Rokshar D.S."/>
            <person name="Rothfels C.J."/>
            <person name="Schneider L."/>
            <person name="Shu S."/>
            <person name="Stevenson D.W."/>
            <person name="Thummler F."/>
            <person name="Tillich M."/>
            <person name="Villarreal Aguilar J.C."/>
            <person name="Widiez T."/>
            <person name="Wong G.K."/>
            <person name="Wymore A."/>
            <person name="Zhang Y."/>
            <person name="Zimmer A.D."/>
            <person name="Quatrano R.S."/>
            <person name="Mayer K.F.X."/>
            <person name="Goodstein D."/>
            <person name="Casacuberta J.M."/>
            <person name="Vandepoele K."/>
            <person name="Reski R."/>
            <person name="Cuming A.C."/>
            <person name="Tuskan G.A."/>
            <person name="Maumus F."/>
            <person name="Salse J."/>
            <person name="Schmutz J."/>
            <person name="Rensing S.A."/>
        </authorList>
    </citation>
    <scope>NUCLEOTIDE SEQUENCE [LARGE SCALE GENOMIC DNA]</scope>
    <source>
        <strain evidence="5 6">cv. Gransden 2004</strain>
    </source>
</reference>
<dbReference type="FunFam" id="1.10.510.10:FF:000298">
    <property type="entry name" value="Adenine nucleotide alpha hydrolase-like domain kinase"/>
    <property type="match status" value="1"/>
</dbReference>
<feature type="region of interest" description="Disordered" evidence="3">
    <location>
        <begin position="1"/>
        <end position="28"/>
    </location>
</feature>
<dbReference type="GO" id="GO:0005886">
    <property type="term" value="C:plasma membrane"/>
    <property type="evidence" value="ECO:0000318"/>
    <property type="project" value="GO_Central"/>
</dbReference>
<feature type="compositionally biased region" description="Low complexity" evidence="3">
    <location>
        <begin position="901"/>
        <end position="923"/>
    </location>
</feature>
<feature type="region of interest" description="Disordered" evidence="3">
    <location>
        <begin position="901"/>
        <end position="929"/>
    </location>
</feature>
<dbReference type="PANTHER" id="PTHR47989">
    <property type="entry name" value="OS01G0750732 PROTEIN"/>
    <property type="match status" value="1"/>
</dbReference>
<dbReference type="EMBL" id="ABEU02000017">
    <property type="status" value="NOT_ANNOTATED_CDS"/>
    <property type="molecule type" value="Genomic_DNA"/>
</dbReference>
<dbReference type="KEGG" id="ppp:112294472"/>
<keyword evidence="1" id="KW-0547">Nucleotide-binding</keyword>
<evidence type="ECO:0000313" key="5">
    <source>
        <dbReference type="EnsemblPlants" id="Pp3c17_19290V3.2"/>
    </source>
</evidence>
<dbReference type="Proteomes" id="UP000006727">
    <property type="component" value="Chromosome 17"/>
</dbReference>
<feature type="compositionally biased region" description="Polar residues" evidence="3">
    <location>
        <begin position="413"/>
        <end position="425"/>
    </location>
</feature>
<dbReference type="Gene3D" id="3.30.200.20">
    <property type="entry name" value="Phosphorylase Kinase, domain 1"/>
    <property type="match status" value="1"/>
</dbReference>
<dbReference type="GO" id="GO:0004672">
    <property type="term" value="F:protein kinase activity"/>
    <property type="evidence" value="ECO:0000318"/>
    <property type="project" value="GO_Central"/>
</dbReference>
<dbReference type="InterPro" id="IPR001245">
    <property type="entry name" value="Ser-Thr/Tyr_kinase_cat_dom"/>
</dbReference>
<evidence type="ECO:0000313" key="6">
    <source>
        <dbReference type="Proteomes" id="UP000006727"/>
    </source>
</evidence>
<gene>
    <name evidence="5" type="primary">LOC112294472</name>
</gene>
<reference evidence="5" key="3">
    <citation type="submission" date="2020-12" db="UniProtKB">
        <authorList>
            <consortium name="EnsemblPlants"/>
        </authorList>
    </citation>
    <scope>IDENTIFICATION</scope>
</reference>
<keyword evidence="6" id="KW-1185">Reference proteome</keyword>
<keyword evidence="2" id="KW-0067">ATP-binding</keyword>
<feature type="region of interest" description="Disordered" evidence="3">
    <location>
        <begin position="439"/>
        <end position="477"/>
    </location>
</feature>
<evidence type="ECO:0000256" key="2">
    <source>
        <dbReference type="ARBA" id="ARBA00022840"/>
    </source>
</evidence>
<organism evidence="5 6">
    <name type="scientific">Physcomitrium patens</name>
    <name type="common">Spreading-leaved earth moss</name>
    <name type="synonym">Physcomitrella patens</name>
    <dbReference type="NCBI Taxonomy" id="3218"/>
    <lineage>
        <taxon>Eukaryota</taxon>
        <taxon>Viridiplantae</taxon>
        <taxon>Streptophyta</taxon>
        <taxon>Embryophyta</taxon>
        <taxon>Bryophyta</taxon>
        <taxon>Bryophytina</taxon>
        <taxon>Bryopsida</taxon>
        <taxon>Funariidae</taxon>
        <taxon>Funariales</taxon>
        <taxon>Funariaceae</taxon>
        <taxon>Physcomitrium</taxon>
    </lineage>
</organism>
<dbReference type="EnsemblPlants" id="Pp3c17_19290V3.4">
    <property type="protein sequence ID" value="Pp3c17_19290V3.4"/>
    <property type="gene ID" value="Pp3c17_19290"/>
</dbReference>
<dbReference type="InterPro" id="IPR008266">
    <property type="entry name" value="Tyr_kinase_AS"/>
</dbReference>
<feature type="domain" description="Protein kinase" evidence="4">
    <location>
        <begin position="584"/>
        <end position="862"/>
    </location>
</feature>
<name>A0A7I4BHE5_PHYPA</name>
<dbReference type="PROSITE" id="PS50011">
    <property type="entry name" value="PROTEIN_KINASE_DOM"/>
    <property type="match status" value="1"/>
</dbReference>
<dbReference type="Gramene" id="Pp3c17_19290V3.2">
    <property type="protein sequence ID" value="Pp3c17_19290V3.2"/>
    <property type="gene ID" value="Pp3c17_19290"/>
</dbReference>
<dbReference type="SUPFAM" id="SSF56112">
    <property type="entry name" value="Protein kinase-like (PK-like)"/>
    <property type="match status" value="1"/>
</dbReference>
<proteinExistence type="predicted"/>
<protein>
    <recommendedName>
        <fullName evidence="4">Protein kinase domain-containing protein</fullName>
    </recommendedName>
</protein>
<dbReference type="CDD" id="cd14066">
    <property type="entry name" value="STKc_IRAK"/>
    <property type="match status" value="1"/>
</dbReference>
<dbReference type="AlphaFoldDB" id="A0A7I4BHE5"/>
<dbReference type="RefSeq" id="XP_024400700.1">
    <property type="nucleotide sequence ID" value="XM_024544932.2"/>
</dbReference>
<evidence type="ECO:0000256" key="3">
    <source>
        <dbReference type="SAM" id="MobiDB-lite"/>
    </source>
</evidence>
<reference evidence="5 6" key="1">
    <citation type="journal article" date="2008" name="Science">
        <title>The Physcomitrella genome reveals evolutionary insights into the conquest of land by plants.</title>
        <authorList>
            <person name="Rensing S."/>
            <person name="Lang D."/>
            <person name="Zimmer A."/>
            <person name="Terry A."/>
            <person name="Salamov A."/>
            <person name="Shapiro H."/>
            <person name="Nishiyama T."/>
            <person name="Perroud P.-F."/>
            <person name="Lindquist E."/>
            <person name="Kamisugi Y."/>
            <person name="Tanahashi T."/>
            <person name="Sakakibara K."/>
            <person name="Fujita T."/>
            <person name="Oishi K."/>
            <person name="Shin-I T."/>
            <person name="Kuroki Y."/>
            <person name="Toyoda A."/>
            <person name="Suzuki Y."/>
            <person name="Hashimoto A."/>
            <person name="Yamaguchi K."/>
            <person name="Sugano A."/>
            <person name="Kohara Y."/>
            <person name="Fujiyama A."/>
            <person name="Anterola A."/>
            <person name="Aoki S."/>
            <person name="Ashton N."/>
            <person name="Barbazuk W.B."/>
            <person name="Barker E."/>
            <person name="Bennetzen J."/>
            <person name="Bezanilla M."/>
            <person name="Blankenship R."/>
            <person name="Cho S.H."/>
            <person name="Dutcher S."/>
            <person name="Estelle M."/>
            <person name="Fawcett J.A."/>
            <person name="Gundlach H."/>
            <person name="Hanada K."/>
            <person name="Heyl A."/>
            <person name="Hicks K.A."/>
            <person name="Hugh J."/>
            <person name="Lohr M."/>
            <person name="Mayer K."/>
            <person name="Melkozernov A."/>
            <person name="Murata T."/>
            <person name="Nelson D."/>
            <person name="Pils B."/>
            <person name="Prigge M."/>
            <person name="Reiss B."/>
            <person name="Renner T."/>
            <person name="Rombauts S."/>
            <person name="Rushton P."/>
            <person name="Sanderfoot A."/>
            <person name="Schween G."/>
            <person name="Shiu S.-H."/>
            <person name="Stueber K."/>
            <person name="Theodoulou F.L."/>
            <person name="Tu H."/>
            <person name="Van de Peer Y."/>
            <person name="Verrier P.J."/>
            <person name="Waters E."/>
            <person name="Wood A."/>
            <person name="Yang L."/>
            <person name="Cove D."/>
            <person name="Cuming A."/>
            <person name="Hasebe M."/>
            <person name="Lucas S."/>
            <person name="Mishler D.B."/>
            <person name="Reski R."/>
            <person name="Grigoriev I."/>
            <person name="Quatrano R.S."/>
            <person name="Boore J.L."/>
        </authorList>
    </citation>
    <scope>NUCLEOTIDE SEQUENCE [LARGE SCALE GENOMIC DNA]</scope>
    <source>
        <strain evidence="5 6">cv. Gransden 2004</strain>
    </source>
</reference>
<feature type="compositionally biased region" description="Polar residues" evidence="3">
    <location>
        <begin position="439"/>
        <end position="456"/>
    </location>
</feature>
<dbReference type="Pfam" id="PF07714">
    <property type="entry name" value="PK_Tyr_Ser-Thr"/>
    <property type="match status" value="1"/>
</dbReference>
<dbReference type="EnsemblPlants" id="Pp3c17_19290V3.2">
    <property type="protein sequence ID" value="Pp3c17_19290V3.2"/>
    <property type="gene ID" value="Pp3c17_19290"/>
</dbReference>
<sequence>MGDSFEARLGPPGWALQEEKSDRSSSTVDGVEEVASEVAPNSVVLVVIDVNKELNMNALNWALGHVIQTGDTVRLLGILQHINNPMGYRSRADEKSWNGASRKVLDHQIATHVVILKSIPLIFSTVEKKGAKLEIDVRANLYSKTLVVDEAKRLGARYVVIDRHIKKDKKYYIDNLTCYVTRVKSLTAFEHLRHGVPMVEDAETTQKGETSSGEMCRENLLLTSQDSVPTSAGSEVMQAPMQATLPFSHHQPHTFSYTGKAPRSSNSYKSMNPIYEGPLAGDSDYELEQMGYSRQNPDNHMDATTSSNRELAVRRWLIDSGYRMESGFNYPTTEYDYMTTGYSAYAAMHQVPTPMTPSIEAALADHMSNLHSSNTYAPTRALYSRSDSAESGKVSKPGFTTGVLPRSRENHVRSSNPSGSQSESVQIEKEDGLASLLNLQGGCSSADSNPVESSQRGVGFDRGASSNKGGPVSVQPRRADTNWALELLQTDFGGKSQAIAQPVRQEEAVNQSSFQAFNTTKDKVGPSSAQGSVDRISSVRRAVSSKKSMPGTPPLCNVCHQKSPTFGKVKKFMYAELQEATDNFSDENYLAKGGYGTVYKGRLTGGQLVAVKQHKLSSCQGDEEFCAEVEVLSCAQHRNLVALIGYCVEKQKRLLVYEYVCNGSLDMHLSSKAKTELLWAHRHKIAIGAARGLRYLHEECRVGCIVHRDMRPNNILLTHDLTPMVGDFGLARRQVSGDLAEETRVMGTIGYLAPEYAETGQITDKADVYAFGVVLLELITGRRAIDHSRPKNQTSLTEWARPLLATYDTDLIDPRLKMQYNEPEMHCMMYAATQCIKKNPNERPRMTQVLRILNPPQESDWTYGPGRSISVHLSTSLPPQPGLLPPLDSVTSSHSPAYFGSRYVSSGSSRSSSCSHSDDSLGSQKPTLE</sequence>
<dbReference type="Gene3D" id="1.10.510.10">
    <property type="entry name" value="Transferase(Phosphotransferase) domain 1"/>
    <property type="match status" value="1"/>
</dbReference>
<accession>A0A7I4BHE5</accession>
<dbReference type="InterPro" id="IPR000719">
    <property type="entry name" value="Prot_kinase_dom"/>
</dbReference>
<dbReference type="InterPro" id="IPR011009">
    <property type="entry name" value="Kinase-like_dom_sf"/>
</dbReference>